<dbReference type="Proteomes" id="UP000427906">
    <property type="component" value="Chromosome"/>
</dbReference>
<dbReference type="EMBL" id="AP021874">
    <property type="protein sequence ID" value="BBO71458.1"/>
    <property type="molecule type" value="Genomic_DNA"/>
</dbReference>
<accession>A0A5K7YS00</accession>
<reference evidence="1 2" key="1">
    <citation type="submission" date="2019-11" db="EMBL/GenBank/DDBJ databases">
        <title>Comparative genomics of hydrocarbon-degrading Desulfosarcina strains.</title>
        <authorList>
            <person name="Watanabe M."/>
            <person name="Kojima H."/>
            <person name="Fukui M."/>
        </authorList>
    </citation>
    <scope>NUCLEOTIDE SEQUENCE [LARGE SCALE GENOMIC DNA]</scope>
    <source>
        <strain evidence="1 2">PL12</strain>
    </source>
</reference>
<keyword evidence="2" id="KW-1185">Reference proteome</keyword>
<gene>
    <name evidence="1" type="ORF">DSCA_53880</name>
</gene>
<dbReference type="AlphaFoldDB" id="A0A5K7YS00"/>
<evidence type="ECO:0000313" key="2">
    <source>
        <dbReference type="Proteomes" id="UP000427906"/>
    </source>
</evidence>
<proteinExistence type="predicted"/>
<protein>
    <submittedName>
        <fullName evidence="1">Uncharacterized protein</fullName>
    </submittedName>
</protein>
<organism evidence="1 2">
    <name type="scientific">Desulfosarcina alkanivorans</name>
    <dbReference type="NCBI Taxonomy" id="571177"/>
    <lineage>
        <taxon>Bacteria</taxon>
        <taxon>Pseudomonadati</taxon>
        <taxon>Thermodesulfobacteriota</taxon>
        <taxon>Desulfobacteria</taxon>
        <taxon>Desulfobacterales</taxon>
        <taxon>Desulfosarcinaceae</taxon>
        <taxon>Desulfosarcina</taxon>
    </lineage>
</organism>
<evidence type="ECO:0000313" key="1">
    <source>
        <dbReference type="EMBL" id="BBO71458.1"/>
    </source>
</evidence>
<dbReference type="KEGG" id="dalk:DSCA_53880"/>
<sequence length="44" mass="5227">MAKSELSEEEKPEPSRVKSQCIYETKYSYELDDFFFIGKLHPIL</sequence>
<name>A0A5K7YS00_9BACT</name>